<dbReference type="AlphaFoldDB" id="A0A6V7P3R2"/>
<proteinExistence type="predicted"/>
<gene>
    <name evidence="3" type="ORF">CB5_LOCUS8671</name>
</gene>
<accession>A0A6V7P3R2</accession>
<feature type="compositionally biased region" description="Low complexity" evidence="1">
    <location>
        <begin position="95"/>
        <end position="110"/>
    </location>
</feature>
<evidence type="ECO:0000256" key="2">
    <source>
        <dbReference type="SAM" id="SignalP"/>
    </source>
</evidence>
<feature type="chain" id="PRO_5027945789" evidence="2">
    <location>
        <begin position="23"/>
        <end position="166"/>
    </location>
</feature>
<evidence type="ECO:0000313" key="3">
    <source>
        <dbReference type="EMBL" id="CAD1825460.1"/>
    </source>
</evidence>
<name>A0A6V7P3R2_ANACO</name>
<reference evidence="3" key="1">
    <citation type="submission" date="2020-07" db="EMBL/GenBank/DDBJ databases">
        <authorList>
            <person name="Lin J."/>
        </authorList>
    </citation>
    <scope>NUCLEOTIDE SEQUENCE</scope>
</reference>
<organism evidence="3">
    <name type="scientific">Ananas comosus var. bracteatus</name>
    <name type="common">red pineapple</name>
    <dbReference type="NCBI Taxonomy" id="296719"/>
    <lineage>
        <taxon>Eukaryota</taxon>
        <taxon>Viridiplantae</taxon>
        <taxon>Streptophyta</taxon>
        <taxon>Embryophyta</taxon>
        <taxon>Tracheophyta</taxon>
        <taxon>Spermatophyta</taxon>
        <taxon>Magnoliopsida</taxon>
        <taxon>Liliopsida</taxon>
        <taxon>Poales</taxon>
        <taxon>Bromeliaceae</taxon>
        <taxon>Bromelioideae</taxon>
        <taxon>Ananas</taxon>
    </lineage>
</organism>
<keyword evidence="2" id="KW-0732">Signal</keyword>
<feature type="signal peptide" evidence="2">
    <location>
        <begin position="1"/>
        <end position="22"/>
    </location>
</feature>
<protein>
    <submittedName>
        <fullName evidence="3">Uncharacterized protein</fullName>
    </submittedName>
</protein>
<feature type="compositionally biased region" description="Acidic residues" evidence="1">
    <location>
        <begin position="126"/>
        <end position="140"/>
    </location>
</feature>
<feature type="region of interest" description="Disordered" evidence="1">
    <location>
        <begin position="92"/>
        <end position="166"/>
    </location>
</feature>
<sequence>MTPFSPFSALLVLSLSLPLCRLRRRRFFTDADTVEINYGTTLLQGLGRSPAWEAPQIRLLLPSSSSPSSSVVVTSANAAVFAPNITRSITVIRTPPSSAASSPRGASVPSSRPPPGVPLCIADAERELEEPAEETDDADDGGGGSREGGPRSPNVYDWMVISSLDR</sequence>
<evidence type="ECO:0000256" key="1">
    <source>
        <dbReference type="SAM" id="MobiDB-lite"/>
    </source>
</evidence>
<dbReference type="EMBL" id="LR862145">
    <property type="protein sequence ID" value="CAD1825460.1"/>
    <property type="molecule type" value="Genomic_DNA"/>
</dbReference>